<reference evidence="8 9" key="1">
    <citation type="journal article" date="2008" name="J. Bacteriol.">
        <title>'Candidatus Cloacamonas acidaminovorans': genome sequence reconstruction provides a first glimpse of a new bacterial division.</title>
        <authorList>
            <person name="Pelletier E."/>
            <person name="Kreimeyer A."/>
            <person name="Bocs S."/>
            <person name="Rouy Z."/>
            <person name="Gyapay G."/>
            <person name="Chouari R."/>
            <person name="Riviere D."/>
            <person name="Ganesan A."/>
            <person name="Daegelen P."/>
            <person name="Sghir A."/>
            <person name="Cohen G.N."/>
            <person name="Medigue C."/>
            <person name="Weissenbach J."/>
            <person name="Le Paslier D."/>
        </authorList>
    </citation>
    <scope>NUCLEOTIDE SEQUENCE [LARGE SCALE GENOMIC DNA]</scope>
    <source>
        <strain evidence="9">Evry</strain>
    </source>
</reference>
<evidence type="ECO:0000256" key="2">
    <source>
        <dbReference type="ARBA" id="ARBA00022491"/>
    </source>
</evidence>
<comment type="similarity">
    <text evidence="1">Belongs to the Fur family.</text>
</comment>
<dbReference type="Proteomes" id="UP000002019">
    <property type="component" value="Chromosome"/>
</dbReference>
<keyword evidence="6" id="KW-0804">Transcription</keyword>
<dbReference type="PANTHER" id="PTHR33202">
    <property type="entry name" value="ZINC UPTAKE REGULATION PROTEIN"/>
    <property type="match status" value="1"/>
</dbReference>
<dbReference type="CDD" id="cd07153">
    <property type="entry name" value="Fur_like"/>
    <property type="match status" value="1"/>
</dbReference>
<keyword evidence="2" id="KW-0678">Repressor</keyword>
<feature type="binding site" evidence="7">
    <location>
        <position position="102"/>
    </location>
    <ligand>
        <name>Zn(2+)</name>
        <dbReference type="ChEBI" id="CHEBI:29105"/>
    </ligand>
</feature>
<dbReference type="HOGENOM" id="CLU_096072_4_2_0"/>
<evidence type="ECO:0000256" key="5">
    <source>
        <dbReference type="ARBA" id="ARBA00023125"/>
    </source>
</evidence>
<dbReference type="GO" id="GO:0045892">
    <property type="term" value="P:negative regulation of DNA-templated transcription"/>
    <property type="evidence" value="ECO:0007669"/>
    <property type="project" value="TreeGrafter"/>
</dbReference>
<dbReference type="InterPro" id="IPR002481">
    <property type="entry name" value="FUR"/>
</dbReference>
<keyword evidence="3 7" id="KW-0862">Zinc</keyword>
<dbReference type="STRING" id="459349.CLOAM1906"/>
<accession>B0VJP7</accession>
<dbReference type="Gene3D" id="1.10.10.10">
    <property type="entry name" value="Winged helix-like DNA-binding domain superfamily/Winged helix DNA-binding domain"/>
    <property type="match status" value="1"/>
</dbReference>
<keyword evidence="9" id="KW-1185">Reference proteome</keyword>
<evidence type="ECO:0000256" key="1">
    <source>
        <dbReference type="ARBA" id="ARBA00007957"/>
    </source>
</evidence>
<evidence type="ECO:0000256" key="3">
    <source>
        <dbReference type="ARBA" id="ARBA00022833"/>
    </source>
</evidence>
<evidence type="ECO:0000256" key="7">
    <source>
        <dbReference type="PIRSR" id="PIRSR602481-1"/>
    </source>
</evidence>
<evidence type="ECO:0000256" key="6">
    <source>
        <dbReference type="ARBA" id="ARBA00023163"/>
    </source>
</evidence>
<feature type="binding site" evidence="7">
    <location>
        <position position="99"/>
    </location>
    <ligand>
        <name>Zn(2+)</name>
        <dbReference type="ChEBI" id="CHEBI:29105"/>
    </ligand>
</feature>
<keyword evidence="5" id="KW-0238">DNA-binding</keyword>
<dbReference type="EMBL" id="CU466930">
    <property type="protein sequence ID" value="CAO81732.1"/>
    <property type="molecule type" value="Genomic_DNA"/>
</dbReference>
<dbReference type="KEGG" id="caci:CLOAM1906"/>
<feature type="binding site" evidence="7">
    <location>
        <position position="59"/>
    </location>
    <ligand>
        <name>Zn(2+)</name>
        <dbReference type="ChEBI" id="CHEBI:29105"/>
    </ligand>
</feature>
<dbReference type="InterPro" id="IPR036388">
    <property type="entry name" value="WH-like_DNA-bd_sf"/>
</dbReference>
<dbReference type="GO" id="GO:0003700">
    <property type="term" value="F:DNA-binding transcription factor activity"/>
    <property type="evidence" value="ECO:0007669"/>
    <property type="project" value="InterPro"/>
</dbReference>
<keyword evidence="4" id="KW-0805">Transcription regulation</keyword>
<evidence type="ECO:0000313" key="9">
    <source>
        <dbReference type="Proteomes" id="UP000002019"/>
    </source>
</evidence>
<proteinExistence type="inferred from homology"/>
<dbReference type="InterPro" id="IPR036390">
    <property type="entry name" value="WH_DNA-bd_sf"/>
</dbReference>
<evidence type="ECO:0000256" key="4">
    <source>
        <dbReference type="ARBA" id="ARBA00023015"/>
    </source>
</evidence>
<dbReference type="PANTHER" id="PTHR33202:SF7">
    <property type="entry name" value="FERRIC UPTAKE REGULATION PROTEIN"/>
    <property type="match status" value="1"/>
</dbReference>
<dbReference type="eggNOG" id="COG0735">
    <property type="taxonomic scope" value="Bacteria"/>
</dbReference>
<dbReference type="GO" id="GO:0000976">
    <property type="term" value="F:transcription cis-regulatory region binding"/>
    <property type="evidence" value="ECO:0007669"/>
    <property type="project" value="TreeGrafter"/>
</dbReference>
<dbReference type="GO" id="GO:1900376">
    <property type="term" value="P:regulation of secondary metabolite biosynthetic process"/>
    <property type="evidence" value="ECO:0007669"/>
    <property type="project" value="TreeGrafter"/>
</dbReference>
<sequence length="114" mass="13304">MEELYDKIRAKTNAISLATVYRTIPLLLDAGLVQHALRSEGRERYEHIFGHPKHIHWLCRNCGALMETDLNTLYPVLERQAQDLKFKPEEIELNIKGLCWKCNPIENETQSDEK</sequence>
<protein>
    <submittedName>
        <fullName evidence="8">Uncharacterized protein</fullName>
    </submittedName>
</protein>
<keyword evidence="7" id="KW-0479">Metal-binding</keyword>
<organism evidence="8 9">
    <name type="scientific">Cloacimonas acidaminovorans (strain Evry)</name>
    <dbReference type="NCBI Taxonomy" id="459349"/>
    <lineage>
        <taxon>Bacteria</taxon>
        <taxon>Pseudomonadati</taxon>
        <taxon>Candidatus Cloacimonadota</taxon>
        <taxon>Candidatus Cloacimonadia</taxon>
        <taxon>Candidatus Cloacimonadales</taxon>
        <taxon>Candidatus Cloacimonadaceae</taxon>
        <taxon>Candidatus Cloacimonas</taxon>
    </lineage>
</organism>
<name>B0VJP7_CLOAI</name>
<dbReference type="GO" id="GO:0008270">
    <property type="term" value="F:zinc ion binding"/>
    <property type="evidence" value="ECO:0007669"/>
    <property type="project" value="TreeGrafter"/>
</dbReference>
<feature type="binding site" evidence="7">
    <location>
        <position position="62"/>
    </location>
    <ligand>
        <name>Zn(2+)</name>
        <dbReference type="ChEBI" id="CHEBI:29105"/>
    </ligand>
</feature>
<comment type="cofactor">
    <cofactor evidence="7">
        <name>Zn(2+)</name>
        <dbReference type="ChEBI" id="CHEBI:29105"/>
    </cofactor>
    <text evidence="7">Binds 1 zinc ion per subunit.</text>
</comment>
<dbReference type="InterPro" id="IPR043135">
    <property type="entry name" value="Fur_C"/>
</dbReference>
<dbReference type="Gene3D" id="3.30.1490.190">
    <property type="match status" value="1"/>
</dbReference>
<dbReference type="SUPFAM" id="SSF46785">
    <property type="entry name" value="Winged helix' DNA-binding domain"/>
    <property type="match status" value="1"/>
</dbReference>
<dbReference type="Pfam" id="PF01475">
    <property type="entry name" value="FUR"/>
    <property type="match status" value="1"/>
</dbReference>
<evidence type="ECO:0000313" key="8">
    <source>
        <dbReference type="EMBL" id="CAO81732.1"/>
    </source>
</evidence>
<gene>
    <name evidence="8" type="ordered locus">CLOAM1906</name>
</gene>
<dbReference type="AlphaFoldDB" id="B0VJP7"/>